<keyword evidence="1" id="KW-0732">Signal</keyword>
<keyword evidence="3" id="KW-0255">Endonuclease</keyword>
<name>A0ABQ3ICK6_9BACT</name>
<evidence type="ECO:0000256" key="1">
    <source>
        <dbReference type="SAM" id="SignalP"/>
    </source>
</evidence>
<dbReference type="GO" id="GO:0004519">
    <property type="term" value="F:endonuclease activity"/>
    <property type="evidence" value="ECO:0007669"/>
    <property type="project" value="UniProtKB-KW"/>
</dbReference>
<feature type="domain" description="Endonuclease/exonuclease/phosphatase" evidence="2">
    <location>
        <begin position="27"/>
        <end position="265"/>
    </location>
</feature>
<accession>A0ABQ3ICK6</accession>
<dbReference type="PANTHER" id="PTHR12121">
    <property type="entry name" value="CARBON CATABOLITE REPRESSOR PROTEIN 4"/>
    <property type="match status" value="1"/>
</dbReference>
<protein>
    <submittedName>
        <fullName evidence="3">Endonuclease</fullName>
    </submittedName>
</protein>
<proteinExistence type="predicted"/>
<keyword evidence="3" id="KW-0540">Nuclease</keyword>
<dbReference type="InterPro" id="IPR050410">
    <property type="entry name" value="CCR4/nocturin_mRNA_transcr"/>
</dbReference>
<gene>
    <name evidence="3" type="ORF">GCM10011340_34260</name>
</gene>
<dbReference type="PANTHER" id="PTHR12121:SF36">
    <property type="entry name" value="ENDONUCLEASE_EXONUCLEASE_PHOSPHATASE DOMAIN-CONTAINING PROTEIN"/>
    <property type="match status" value="1"/>
</dbReference>
<evidence type="ECO:0000259" key="2">
    <source>
        <dbReference type="Pfam" id="PF03372"/>
    </source>
</evidence>
<feature type="signal peptide" evidence="1">
    <location>
        <begin position="1"/>
        <end position="21"/>
    </location>
</feature>
<keyword evidence="3" id="KW-0378">Hydrolase</keyword>
<evidence type="ECO:0000313" key="3">
    <source>
        <dbReference type="EMBL" id="GHE74684.1"/>
    </source>
</evidence>
<dbReference type="Pfam" id="PF03372">
    <property type="entry name" value="Exo_endo_phos"/>
    <property type="match status" value="1"/>
</dbReference>
<reference evidence="4" key="1">
    <citation type="journal article" date="2019" name="Int. J. Syst. Evol. Microbiol.">
        <title>The Global Catalogue of Microorganisms (GCM) 10K type strain sequencing project: providing services to taxonomists for standard genome sequencing and annotation.</title>
        <authorList>
            <consortium name="The Broad Institute Genomics Platform"/>
            <consortium name="The Broad Institute Genome Sequencing Center for Infectious Disease"/>
            <person name="Wu L."/>
            <person name="Ma J."/>
        </authorList>
    </citation>
    <scope>NUCLEOTIDE SEQUENCE [LARGE SCALE GENOMIC DNA]</scope>
    <source>
        <strain evidence="4">CGMCC 1.15111</strain>
    </source>
</reference>
<dbReference type="InterPro" id="IPR036691">
    <property type="entry name" value="Endo/exonu/phosph_ase_sf"/>
</dbReference>
<dbReference type="Gene3D" id="3.60.10.10">
    <property type="entry name" value="Endonuclease/exonuclease/phosphatase"/>
    <property type="match status" value="1"/>
</dbReference>
<keyword evidence="4" id="KW-1185">Reference proteome</keyword>
<dbReference type="EMBL" id="BNAG01000005">
    <property type="protein sequence ID" value="GHE74684.1"/>
    <property type="molecule type" value="Genomic_DNA"/>
</dbReference>
<dbReference type="CDD" id="cd09083">
    <property type="entry name" value="EEP-1"/>
    <property type="match status" value="1"/>
</dbReference>
<sequence>MRAVVLFGTLLYFLLMGQSLAQDFQVVSFNIRYGTPGDGENKWKSRRDRVMSIFKKYKDGIIATQEALPLQIDEILDEVSQLDVVYRSRTIDEKGGESNAIFYNKKTWRVIESETFWFSDTPSEPASKSWGNTLPRIATLVVMEHKPSGKKLRLLNAHLDHRSDNSRERSTELLLRKLMTEVAEMPTILLGDFNEEPEGENILRLKEYFTDAYSGSELEGCTYHNWNGGSHCPRIDYIFYLKSGLRLKGFVIDRWKNKFFYPSDHYPIVASFAFEQP</sequence>
<dbReference type="InterPro" id="IPR005135">
    <property type="entry name" value="Endo/exonuclease/phosphatase"/>
</dbReference>
<feature type="chain" id="PRO_5046183561" evidence="1">
    <location>
        <begin position="22"/>
        <end position="277"/>
    </location>
</feature>
<organism evidence="3 4">
    <name type="scientific">Roseivirga thermotolerans</name>
    <dbReference type="NCBI Taxonomy" id="1758176"/>
    <lineage>
        <taxon>Bacteria</taxon>
        <taxon>Pseudomonadati</taxon>
        <taxon>Bacteroidota</taxon>
        <taxon>Cytophagia</taxon>
        <taxon>Cytophagales</taxon>
        <taxon>Roseivirgaceae</taxon>
        <taxon>Roseivirga</taxon>
    </lineage>
</organism>
<evidence type="ECO:0000313" key="4">
    <source>
        <dbReference type="Proteomes" id="UP000658258"/>
    </source>
</evidence>
<dbReference type="Proteomes" id="UP000658258">
    <property type="component" value="Unassembled WGS sequence"/>
</dbReference>
<comment type="caution">
    <text evidence="3">The sequence shown here is derived from an EMBL/GenBank/DDBJ whole genome shotgun (WGS) entry which is preliminary data.</text>
</comment>
<dbReference type="SUPFAM" id="SSF56219">
    <property type="entry name" value="DNase I-like"/>
    <property type="match status" value="1"/>
</dbReference>